<dbReference type="CDD" id="cd02012">
    <property type="entry name" value="TPP_TK"/>
    <property type="match status" value="1"/>
</dbReference>
<sequence>MSIKEIELFANDIRRNLVWAIGSKGGGHIGGCLSICDLIAVLYGEVMNYDPNTPNWQERDYLVCSKGHAAPALYAALALKGFFPMEWLKELNRAGTNLPGHSDRKVPGIDATTGSLGQGLSIACGIAHGLKVQGKNQYVFCITGDGENDEGQIWEAAAYASHYHLENLIMFLDWNKKQIDGWNKEVMQLGDLAEKYRAFGWNSSVINGQDIAEIRQSIHKAVDIRNGHPTMILLDTVKGAGISCIEKIENNHCIGVPDSLVKESLEELEAIRMQLKIRYGES</sequence>
<comment type="caution">
    <text evidence="5">The sequence shown here is derived from an EMBL/GenBank/DDBJ whole genome shotgun (WGS) entry which is preliminary data.</text>
</comment>
<dbReference type="SUPFAM" id="SSF52518">
    <property type="entry name" value="Thiamin diphosphate-binding fold (THDP-binding)"/>
    <property type="match status" value="1"/>
</dbReference>
<dbReference type="PANTHER" id="PTHR47514:SF1">
    <property type="entry name" value="TRANSKETOLASE N-TERMINAL SECTION-RELATED"/>
    <property type="match status" value="1"/>
</dbReference>
<evidence type="ECO:0000313" key="6">
    <source>
        <dbReference type="Proteomes" id="UP000460412"/>
    </source>
</evidence>
<dbReference type="Pfam" id="PF00456">
    <property type="entry name" value="Transketolase_N"/>
    <property type="match status" value="1"/>
</dbReference>
<protein>
    <submittedName>
        <fullName evidence="5">Transketolase</fullName>
    </submittedName>
</protein>
<comment type="similarity">
    <text evidence="2">Belongs to the transketolase family.</text>
</comment>
<evidence type="ECO:0000259" key="4">
    <source>
        <dbReference type="Pfam" id="PF00456"/>
    </source>
</evidence>
<dbReference type="Proteomes" id="UP000460412">
    <property type="component" value="Unassembled WGS sequence"/>
</dbReference>
<dbReference type="RefSeq" id="WP_159751039.1">
    <property type="nucleotide sequence ID" value="NZ_CASSPE010000156.1"/>
</dbReference>
<feature type="domain" description="Transketolase N-terminal" evidence="4">
    <location>
        <begin position="10"/>
        <end position="254"/>
    </location>
</feature>
<gene>
    <name evidence="5" type="ORF">GN277_10805</name>
</gene>
<keyword evidence="3" id="KW-0786">Thiamine pyrophosphate</keyword>
<keyword evidence="6" id="KW-1185">Reference proteome</keyword>
<dbReference type="EMBL" id="WUQX01000001">
    <property type="protein sequence ID" value="MXP75852.1"/>
    <property type="molecule type" value="Genomic_DNA"/>
</dbReference>
<dbReference type="InterPro" id="IPR005474">
    <property type="entry name" value="Transketolase_N"/>
</dbReference>
<dbReference type="InterPro" id="IPR029061">
    <property type="entry name" value="THDP-binding"/>
</dbReference>
<evidence type="ECO:0000313" key="5">
    <source>
        <dbReference type="EMBL" id="MXP75852.1"/>
    </source>
</evidence>
<dbReference type="PANTHER" id="PTHR47514">
    <property type="entry name" value="TRANSKETOLASE N-TERMINAL SECTION-RELATED"/>
    <property type="match status" value="1"/>
</dbReference>
<name>A0A7X3SIZ0_9FIRM</name>
<dbReference type="Gene3D" id="3.40.50.970">
    <property type="match status" value="1"/>
</dbReference>
<reference evidence="5 6" key="1">
    <citation type="submission" date="2019-12" db="EMBL/GenBank/DDBJ databases">
        <title>Sporaefaciens musculi gen. nov., sp. nov., a novel bacterium isolated from the caecum of an obese mouse.</title>
        <authorList>
            <person name="Rasmussen T.S."/>
            <person name="Streidl T."/>
            <person name="Hitch T.C.A."/>
            <person name="Wortmann E."/>
            <person name="Deptula P."/>
            <person name="Hansen M."/>
            <person name="Nielsen D.S."/>
            <person name="Clavel T."/>
            <person name="Vogensen F.K."/>
        </authorList>
    </citation>
    <scope>NUCLEOTIDE SEQUENCE [LARGE SCALE GENOMIC DNA]</scope>
    <source>
        <strain evidence="5 6">WCA-9-b2</strain>
    </source>
</reference>
<evidence type="ECO:0000256" key="3">
    <source>
        <dbReference type="ARBA" id="ARBA00023052"/>
    </source>
</evidence>
<evidence type="ECO:0000256" key="1">
    <source>
        <dbReference type="ARBA" id="ARBA00001964"/>
    </source>
</evidence>
<proteinExistence type="inferred from homology"/>
<dbReference type="AlphaFoldDB" id="A0A7X3SIZ0"/>
<evidence type="ECO:0000256" key="2">
    <source>
        <dbReference type="ARBA" id="ARBA00007131"/>
    </source>
</evidence>
<comment type="cofactor">
    <cofactor evidence="1">
        <name>thiamine diphosphate</name>
        <dbReference type="ChEBI" id="CHEBI:58937"/>
    </cofactor>
</comment>
<accession>A0A7X3SIZ0</accession>
<organism evidence="5 6">
    <name type="scientific">Sporofaciens musculi</name>
    <dbReference type="NCBI Taxonomy" id="2681861"/>
    <lineage>
        <taxon>Bacteria</taxon>
        <taxon>Bacillati</taxon>
        <taxon>Bacillota</taxon>
        <taxon>Clostridia</taxon>
        <taxon>Lachnospirales</taxon>
        <taxon>Lachnospiraceae</taxon>
        <taxon>Sporofaciens</taxon>
    </lineage>
</organism>